<accession>A0A510IDP0</accession>
<reference evidence="2" key="1">
    <citation type="submission" date="2019-07" db="EMBL/GenBank/DDBJ databases">
        <title>Complete Genome Sequences of Vibrion rotiferianus strain AM7.</title>
        <authorList>
            <person name="Miyazaki K."/>
            <person name="Wiseschart A."/>
            <person name="Pootanakit K."/>
            <person name="Ishimori K."/>
            <person name="Kitahara K."/>
        </authorList>
    </citation>
    <scope>NUCLEOTIDE SEQUENCE [LARGE SCALE GENOMIC DNA]</scope>
    <source>
        <strain evidence="2">AM7</strain>
    </source>
</reference>
<proteinExistence type="predicted"/>
<evidence type="ECO:0000313" key="2">
    <source>
        <dbReference type="Proteomes" id="UP000315115"/>
    </source>
</evidence>
<organism evidence="1 2">
    <name type="scientific">Vibrio rotiferianus</name>
    <dbReference type="NCBI Taxonomy" id="190895"/>
    <lineage>
        <taxon>Bacteria</taxon>
        <taxon>Pseudomonadati</taxon>
        <taxon>Pseudomonadota</taxon>
        <taxon>Gammaproteobacteria</taxon>
        <taxon>Vibrionales</taxon>
        <taxon>Vibrionaceae</taxon>
        <taxon>Vibrio</taxon>
    </lineage>
</organism>
<protein>
    <submittedName>
        <fullName evidence="1">Uncharacterized protein</fullName>
    </submittedName>
</protein>
<evidence type="ECO:0000313" key="1">
    <source>
        <dbReference type="EMBL" id="BBL91915.1"/>
    </source>
</evidence>
<dbReference type="AlphaFoldDB" id="A0A510IDP0"/>
<dbReference type="Proteomes" id="UP000315115">
    <property type="component" value="Chromosome 2"/>
</dbReference>
<dbReference type="EMBL" id="AP019799">
    <property type="protein sequence ID" value="BBL91915.1"/>
    <property type="molecule type" value="Genomic_DNA"/>
</dbReference>
<gene>
    <name evidence="1" type="ORF">VroAM7_45680</name>
</gene>
<sequence length="45" mass="5178">MGTLYLKYAIIDENADLIEVLVHMRLNKQKALNENCREPFRLGGS</sequence>
<name>A0A510IDP0_9VIBR</name>